<dbReference type="AlphaFoldDB" id="A0A0C1Z9J1"/>
<name>A0A0C1Z9J1_9BACT</name>
<comment type="caution">
    <text evidence="2">The sequence shown here is derived from an EMBL/GenBank/DDBJ whole genome shotgun (WGS) entry which is preliminary data.</text>
</comment>
<dbReference type="EMBL" id="JMCC02000076">
    <property type="protein sequence ID" value="KIG14229.1"/>
    <property type="molecule type" value="Genomic_DNA"/>
</dbReference>
<evidence type="ECO:0000313" key="3">
    <source>
        <dbReference type="Proteomes" id="UP000031599"/>
    </source>
</evidence>
<feature type="compositionally biased region" description="Pro residues" evidence="1">
    <location>
        <begin position="45"/>
        <end position="55"/>
    </location>
</feature>
<organism evidence="2 3">
    <name type="scientific">Enhygromyxa salina</name>
    <dbReference type="NCBI Taxonomy" id="215803"/>
    <lineage>
        <taxon>Bacteria</taxon>
        <taxon>Pseudomonadati</taxon>
        <taxon>Myxococcota</taxon>
        <taxon>Polyangia</taxon>
        <taxon>Nannocystales</taxon>
        <taxon>Nannocystaceae</taxon>
        <taxon>Enhygromyxa</taxon>
    </lineage>
</organism>
<proteinExistence type="predicted"/>
<evidence type="ECO:0008006" key="4">
    <source>
        <dbReference type="Google" id="ProtNLM"/>
    </source>
</evidence>
<protein>
    <recommendedName>
        <fullName evidence="4">Gram-negative bacterial tonB protein</fullName>
    </recommendedName>
</protein>
<evidence type="ECO:0000313" key="2">
    <source>
        <dbReference type="EMBL" id="KIG14229.1"/>
    </source>
</evidence>
<feature type="region of interest" description="Disordered" evidence="1">
    <location>
        <begin position="1"/>
        <end position="61"/>
    </location>
</feature>
<evidence type="ECO:0000256" key="1">
    <source>
        <dbReference type="SAM" id="MobiDB-lite"/>
    </source>
</evidence>
<reference evidence="2 3" key="1">
    <citation type="submission" date="2014-12" db="EMBL/GenBank/DDBJ databases">
        <title>Genome assembly of Enhygromyxa salina DSM 15201.</title>
        <authorList>
            <person name="Sharma G."/>
            <person name="Subramanian S."/>
        </authorList>
    </citation>
    <scope>NUCLEOTIDE SEQUENCE [LARGE SCALE GENOMIC DNA]</scope>
    <source>
        <strain evidence="2 3">DSM 15201</strain>
    </source>
</reference>
<dbReference type="Proteomes" id="UP000031599">
    <property type="component" value="Unassembled WGS sequence"/>
</dbReference>
<gene>
    <name evidence="2" type="ORF">DB30_06978</name>
</gene>
<accession>A0A0C1Z9J1</accession>
<sequence>MDEVEPEPDTVTRRPRTKEERDQLRRALQHRYGRPTAKHEAVEPPAQPPAAPLPPTSWSSLPDEYARGIIQDQLIPAAESCYEDIAAKGAGGALTLSVAVIGDEELGGVIDRIDVNPEKTSIEGDLTECVRQSAYDMEFEPPEQGQGVVEFEFTIEFSDDEKL</sequence>